<feature type="compositionally biased region" description="Basic and acidic residues" evidence="1">
    <location>
        <begin position="60"/>
        <end position="74"/>
    </location>
</feature>
<reference evidence="2" key="1">
    <citation type="submission" date="2023-06" db="EMBL/GenBank/DDBJ databases">
        <authorList>
            <person name="Noh H."/>
        </authorList>
    </citation>
    <scope>NUCLEOTIDE SEQUENCE</scope>
    <source>
        <strain evidence="2">DUCC20226</strain>
    </source>
</reference>
<evidence type="ECO:0000256" key="1">
    <source>
        <dbReference type="SAM" id="MobiDB-lite"/>
    </source>
</evidence>
<dbReference type="AlphaFoldDB" id="A0AAD9SAN6"/>
<dbReference type="EMBL" id="JAUJFL010000005">
    <property type="protein sequence ID" value="KAK2603212.1"/>
    <property type="molecule type" value="Genomic_DNA"/>
</dbReference>
<comment type="caution">
    <text evidence="2">The sequence shown here is derived from an EMBL/GenBank/DDBJ whole genome shotgun (WGS) entry which is preliminary data.</text>
</comment>
<accession>A0AAD9SAN6</accession>
<feature type="compositionally biased region" description="Polar residues" evidence="1">
    <location>
        <begin position="89"/>
        <end position="110"/>
    </location>
</feature>
<dbReference type="Proteomes" id="UP001265746">
    <property type="component" value="Unassembled WGS sequence"/>
</dbReference>
<keyword evidence="3" id="KW-1185">Reference proteome</keyword>
<evidence type="ECO:0000313" key="3">
    <source>
        <dbReference type="Proteomes" id="UP001265746"/>
    </source>
</evidence>
<evidence type="ECO:0000313" key="2">
    <source>
        <dbReference type="EMBL" id="KAK2603212.1"/>
    </source>
</evidence>
<proteinExistence type="predicted"/>
<organism evidence="2 3">
    <name type="scientific">Phomopsis amygdali</name>
    <name type="common">Fusicoccum amygdali</name>
    <dbReference type="NCBI Taxonomy" id="1214568"/>
    <lineage>
        <taxon>Eukaryota</taxon>
        <taxon>Fungi</taxon>
        <taxon>Dikarya</taxon>
        <taxon>Ascomycota</taxon>
        <taxon>Pezizomycotina</taxon>
        <taxon>Sordariomycetes</taxon>
        <taxon>Sordariomycetidae</taxon>
        <taxon>Diaporthales</taxon>
        <taxon>Diaporthaceae</taxon>
        <taxon>Diaporthe</taxon>
    </lineage>
</organism>
<sequence>MKTPTQYYNLFYIPILQGLSEQPLPVQGINWHPYSPHKHHLPLVNHPTSPYNFDTMESAKQKFQEAVEKTRAPGDAKGPPGGKMMVAQPSKNDASISNTFTTPDRTANSQPEEDKHASTGSSAHFGTSFFKPGSAT</sequence>
<name>A0AAD9SAN6_PHOAM</name>
<gene>
    <name evidence="2" type="ORF">N8I77_009686</name>
</gene>
<protein>
    <submittedName>
        <fullName evidence="2">Uncharacterized protein</fullName>
    </submittedName>
</protein>
<feature type="region of interest" description="Disordered" evidence="1">
    <location>
        <begin position="60"/>
        <end position="136"/>
    </location>
</feature>